<evidence type="ECO:0000259" key="1">
    <source>
        <dbReference type="Pfam" id="PF13976"/>
    </source>
</evidence>
<accession>A0ABQ5H4G2</accession>
<dbReference type="Pfam" id="PF13976">
    <property type="entry name" value="gag_pre-integrs"/>
    <property type="match status" value="1"/>
</dbReference>
<gene>
    <name evidence="2" type="ORF">Tco_1056295</name>
</gene>
<sequence length="270" mass="30088">MMTASDTTTNDLLLKLIGQLGTLGVTTSTNMAQNRSSVPMVNNTSPVAYHTANGPFTSPTTYVSRLPSLSYGLPCRNMYTYNNICPGMLFDPTGTHALIRKTIMVLIQCDNTGYLYPVTSPSPIPQAFLVSQHTWHQRLRHPGSEVMRRLVSNIFISYNREKPLVLCHACQLGKHMRLLFASSNTVVTSCFDIIHSDVWTSPIPSLSDGTLSRHKALLVANTSAQLKEVDVDEVFCHTPRRGLDEIRVRGRDVITIRTQSNKERPLIMDV</sequence>
<evidence type="ECO:0000313" key="3">
    <source>
        <dbReference type="Proteomes" id="UP001151760"/>
    </source>
</evidence>
<proteinExistence type="predicted"/>
<organism evidence="2 3">
    <name type="scientific">Tanacetum coccineum</name>
    <dbReference type="NCBI Taxonomy" id="301880"/>
    <lineage>
        <taxon>Eukaryota</taxon>
        <taxon>Viridiplantae</taxon>
        <taxon>Streptophyta</taxon>
        <taxon>Embryophyta</taxon>
        <taxon>Tracheophyta</taxon>
        <taxon>Spermatophyta</taxon>
        <taxon>Magnoliopsida</taxon>
        <taxon>eudicotyledons</taxon>
        <taxon>Gunneridae</taxon>
        <taxon>Pentapetalae</taxon>
        <taxon>asterids</taxon>
        <taxon>campanulids</taxon>
        <taxon>Asterales</taxon>
        <taxon>Asteraceae</taxon>
        <taxon>Asteroideae</taxon>
        <taxon>Anthemideae</taxon>
        <taxon>Anthemidinae</taxon>
        <taxon>Tanacetum</taxon>
    </lineage>
</organism>
<dbReference type="EMBL" id="BQNB010019123">
    <property type="protein sequence ID" value="GJT81953.1"/>
    <property type="molecule type" value="Genomic_DNA"/>
</dbReference>
<comment type="caution">
    <text evidence="2">The sequence shown here is derived from an EMBL/GenBank/DDBJ whole genome shotgun (WGS) entry which is preliminary data.</text>
</comment>
<feature type="domain" description="GAG-pre-integrase" evidence="1">
    <location>
        <begin position="125"/>
        <end position="175"/>
    </location>
</feature>
<dbReference type="InterPro" id="IPR025724">
    <property type="entry name" value="GAG-pre-integrase_dom"/>
</dbReference>
<name>A0ABQ5H4G2_9ASTR</name>
<protein>
    <submittedName>
        <fullName evidence="2">Ribonuclease H-like domain-containing protein</fullName>
    </submittedName>
</protein>
<dbReference type="Proteomes" id="UP001151760">
    <property type="component" value="Unassembled WGS sequence"/>
</dbReference>
<reference evidence="2" key="2">
    <citation type="submission" date="2022-01" db="EMBL/GenBank/DDBJ databases">
        <authorList>
            <person name="Yamashiro T."/>
            <person name="Shiraishi A."/>
            <person name="Satake H."/>
            <person name="Nakayama K."/>
        </authorList>
    </citation>
    <scope>NUCLEOTIDE SEQUENCE</scope>
</reference>
<reference evidence="2" key="1">
    <citation type="journal article" date="2022" name="Int. J. Mol. Sci.">
        <title>Draft Genome of Tanacetum Coccineum: Genomic Comparison of Closely Related Tanacetum-Family Plants.</title>
        <authorList>
            <person name="Yamashiro T."/>
            <person name="Shiraishi A."/>
            <person name="Nakayama K."/>
            <person name="Satake H."/>
        </authorList>
    </citation>
    <scope>NUCLEOTIDE SEQUENCE</scope>
</reference>
<evidence type="ECO:0000313" key="2">
    <source>
        <dbReference type="EMBL" id="GJT81953.1"/>
    </source>
</evidence>
<keyword evidence="3" id="KW-1185">Reference proteome</keyword>